<accession>A0A0C9W3Y9</accession>
<dbReference type="GO" id="GO:0004672">
    <property type="term" value="F:protein kinase activity"/>
    <property type="evidence" value="ECO:0007669"/>
    <property type="project" value="InterPro"/>
</dbReference>
<dbReference type="GO" id="GO:0005524">
    <property type="term" value="F:ATP binding"/>
    <property type="evidence" value="ECO:0007669"/>
    <property type="project" value="InterPro"/>
</dbReference>
<dbReference type="AlphaFoldDB" id="A0A0C9W3Y9"/>
<dbReference type="InterPro" id="IPR011009">
    <property type="entry name" value="Kinase-like_dom_sf"/>
</dbReference>
<dbReference type="PROSITE" id="PS50011">
    <property type="entry name" value="PROTEIN_KINASE_DOM"/>
    <property type="match status" value="1"/>
</dbReference>
<dbReference type="InterPro" id="IPR050235">
    <property type="entry name" value="CK1_Ser-Thr_kinase"/>
</dbReference>
<dbReference type="Gene3D" id="1.10.510.10">
    <property type="entry name" value="Transferase(Phosphotransferase) domain 1"/>
    <property type="match status" value="1"/>
</dbReference>
<dbReference type="SUPFAM" id="SSF56112">
    <property type="entry name" value="Protein kinase-like (PK-like)"/>
    <property type="match status" value="1"/>
</dbReference>
<feature type="domain" description="Protein kinase" evidence="1">
    <location>
        <begin position="1"/>
        <end position="116"/>
    </location>
</feature>
<name>A0A0C9W3Y9_9AGAM</name>
<evidence type="ECO:0000313" key="2">
    <source>
        <dbReference type="EMBL" id="KIJ61048.1"/>
    </source>
</evidence>
<protein>
    <recommendedName>
        <fullName evidence="1">Protein kinase domain-containing protein</fullName>
    </recommendedName>
</protein>
<dbReference type="Proteomes" id="UP000053820">
    <property type="component" value="Unassembled WGS sequence"/>
</dbReference>
<dbReference type="HOGENOM" id="CLU_2097196_0_0_1"/>
<sequence>MNIKSSTSSKVVLDCHALVWQEGSYFAMVLENLGPFLCDLLQFSSNGTFNLHHVAELGLQMISCLEYTHSCNFIHHNIKPQNILMGLGESKNTAFLINFDIAREYHDALLCIHIPM</sequence>
<evidence type="ECO:0000313" key="3">
    <source>
        <dbReference type="Proteomes" id="UP000053820"/>
    </source>
</evidence>
<dbReference type="OrthoDB" id="5800476at2759"/>
<organism evidence="2 3">
    <name type="scientific">Hydnomerulius pinastri MD-312</name>
    <dbReference type="NCBI Taxonomy" id="994086"/>
    <lineage>
        <taxon>Eukaryota</taxon>
        <taxon>Fungi</taxon>
        <taxon>Dikarya</taxon>
        <taxon>Basidiomycota</taxon>
        <taxon>Agaricomycotina</taxon>
        <taxon>Agaricomycetes</taxon>
        <taxon>Agaricomycetidae</taxon>
        <taxon>Boletales</taxon>
        <taxon>Boletales incertae sedis</taxon>
        <taxon>Leucogyrophana</taxon>
    </lineage>
</organism>
<dbReference type="PANTHER" id="PTHR11909">
    <property type="entry name" value="CASEIN KINASE-RELATED"/>
    <property type="match status" value="1"/>
</dbReference>
<evidence type="ECO:0000259" key="1">
    <source>
        <dbReference type="PROSITE" id="PS50011"/>
    </source>
</evidence>
<dbReference type="InterPro" id="IPR000719">
    <property type="entry name" value="Prot_kinase_dom"/>
</dbReference>
<reference evidence="2 3" key="1">
    <citation type="submission" date="2014-04" db="EMBL/GenBank/DDBJ databases">
        <title>Evolutionary Origins and Diversification of the Mycorrhizal Mutualists.</title>
        <authorList>
            <consortium name="DOE Joint Genome Institute"/>
            <consortium name="Mycorrhizal Genomics Consortium"/>
            <person name="Kohler A."/>
            <person name="Kuo A."/>
            <person name="Nagy L.G."/>
            <person name="Floudas D."/>
            <person name="Copeland A."/>
            <person name="Barry K.W."/>
            <person name="Cichocki N."/>
            <person name="Veneault-Fourrey C."/>
            <person name="LaButti K."/>
            <person name="Lindquist E.A."/>
            <person name="Lipzen A."/>
            <person name="Lundell T."/>
            <person name="Morin E."/>
            <person name="Murat C."/>
            <person name="Riley R."/>
            <person name="Ohm R."/>
            <person name="Sun H."/>
            <person name="Tunlid A."/>
            <person name="Henrissat B."/>
            <person name="Grigoriev I.V."/>
            <person name="Hibbett D.S."/>
            <person name="Martin F."/>
        </authorList>
    </citation>
    <scope>NUCLEOTIDE SEQUENCE [LARGE SCALE GENOMIC DNA]</scope>
    <source>
        <strain evidence="2 3">MD-312</strain>
    </source>
</reference>
<keyword evidence="3" id="KW-1185">Reference proteome</keyword>
<proteinExistence type="predicted"/>
<dbReference type="EMBL" id="KN839866">
    <property type="protein sequence ID" value="KIJ61048.1"/>
    <property type="molecule type" value="Genomic_DNA"/>
</dbReference>
<gene>
    <name evidence="2" type="ORF">HYDPIDRAFT_97473</name>
</gene>
<dbReference type="Pfam" id="PF00069">
    <property type="entry name" value="Pkinase"/>
    <property type="match status" value="1"/>
</dbReference>